<protein>
    <submittedName>
        <fullName evidence="1">Uncharacterized protein</fullName>
    </submittedName>
</protein>
<dbReference type="EMBL" id="JAIWYP010000010">
    <property type="protein sequence ID" value="KAH3749475.1"/>
    <property type="molecule type" value="Genomic_DNA"/>
</dbReference>
<dbReference type="AlphaFoldDB" id="A0A9D4DJ40"/>
<accession>A0A9D4DJ40</accession>
<evidence type="ECO:0000313" key="2">
    <source>
        <dbReference type="Proteomes" id="UP000828390"/>
    </source>
</evidence>
<dbReference type="Proteomes" id="UP000828390">
    <property type="component" value="Unassembled WGS sequence"/>
</dbReference>
<organism evidence="1 2">
    <name type="scientific">Dreissena polymorpha</name>
    <name type="common">Zebra mussel</name>
    <name type="synonym">Mytilus polymorpha</name>
    <dbReference type="NCBI Taxonomy" id="45954"/>
    <lineage>
        <taxon>Eukaryota</taxon>
        <taxon>Metazoa</taxon>
        <taxon>Spiralia</taxon>
        <taxon>Lophotrochozoa</taxon>
        <taxon>Mollusca</taxon>
        <taxon>Bivalvia</taxon>
        <taxon>Autobranchia</taxon>
        <taxon>Heteroconchia</taxon>
        <taxon>Euheterodonta</taxon>
        <taxon>Imparidentia</taxon>
        <taxon>Neoheterodontei</taxon>
        <taxon>Myida</taxon>
        <taxon>Dreissenoidea</taxon>
        <taxon>Dreissenidae</taxon>
        <taxon>Dreissena</taxon>
    </lineage>
</organism>
<sequence length="54" mass="6482">MVLMGMFSLNYFRHYAETFLNQSPRNCYRRWNVDPTRLFTMMCSDLGCSQVVCF</sequence>
<evidence type="ECO:0000313" key="1">
    <source>
        <dbReference type="EMBL" id="KAH3749475.1"/>
    </source>
</evidence>
<keyword evidence="2" id="KW-1185">Reference proteome</keyword>
<proteinExistence type="predicted"/>
<comment type="caution">
    <text evidence="1">The sequence shown here is derived from an EMBL/GenBank/DDBJ whole genome shotgun (WGS) entry which is preliminary data.</text>
</comment>
<gene>
    <name evidence="1" type="ORF">DPMN_183973</name>
</gene>
<reference evidence="1" key="1">
    <citation type="journal article" date="2019" name="bioRxiv">
        <title>The Genome of the Zebra Mussel, Dreissena polymorpha: A Resource for Invasive Species Research.</title>
        <authorList>
            <person name="McCartney M.A."/>
            <person name="Auch B."/>
            <person name="Kono T."/>
            <person name="Mallez S."/>
            <person name="Zhang Y."/>
            <person name="Obille A."/>
            <person name="Becker A."/>
            <person name="Abrahante J.E."/>
            <person name="Garbe J."/>
            <person name="Badalamenti J.P."/>
            <person name="Herman A."/>
            <person name="Mangelson H."/>
            <person name="Liachko I."/>
            <person name="Sullivan S."/>
            <person name="Sone E.D."/>
            <person name="Koren S."/>
            <person name="Silverstein K.A.T."/>
            <person name="Beckman K.B."/>
            <person name="Gohl D.M."/>
        </authorList>
    </citation>
    <scope>NUCLEOTIDE SEQUENCE</scope>
    <source>
        <strain evidence="1">Duluth1</strain>
        <tissue evidence="1">Whole animal</tissue>
    </source>
</reference>
<reference evidence="1" key="2">
    <citation type="submission" date="2020-11" db="EMBL/GenBank/DDBJ databases">
        <authorList>
            <person name="McCartney M.A."/>
            <person name="Auch B."/>
            <person name="Kono T."/>
            <person name="Mallez S."/>
            <person name="Becker A."/>
            <person name="Gohl D.M."/>
            <person name="Silverstein K.A.T."/>
            <person name="Koren S."/>
            <person name="Bechman K.B."/>
            <person name="Herman A."/>
            <person name="Abrahante J.E."/>
            <person name="Garbe J."/>
        </authorList>
    </citation>
    <scope>NUCLEOTIDE SEQUENCE</scope>
    <source>
        <strain evidence="1">Duluth1</strain>
        <tissue evidence="1">Whole animal</tissue>
    </source>
</reference>
<name>A0A9D4DJ40_DREPO</name>